<dbReference type="AlphaFoldDB" id="A0A438H4D7"/>
<name>A0A438H4D7_VITVI</name>
<proteinExistence type="predicted"/>
<organism evidence="1 2">
    <name type="scientific">Vitis vinifera</name>
    <name type="common">Grape</name>
    <dbReference type="NCBI Taxonomy" id="29760"/>
    <lineage>
        <taxon>Eukaryota</taxon>
        <taxon>Viridiplantae</taxon>
        <taxon>Streptophyta</taxon>
        <taxon>Embryophyta</taxon>
        <taxon>Tracheophyta</taxon>
        <taxon>Spermatophyta</taxon>
        <taxon>Magnoliopsida</taxon>
        <taxon>eudicotyledons</taxon>
        <taxon>Gunneridae</taxon>
        <taxon>Pentapetalae</taxon>
        <taxon>rosids</taxon>
        <taxon>Vitales</taxon>
        <taxon>Vitaceae</taxon>
        <taxon>Viteae</taxon>
        <taxon>Vitis</taxon>
    </lineage>
</organism>
<evidence type="ECO:0000313" key="2">
    <source>
        <dbReference type="Proteomes" id="UP000288805"/>
    </source>
</evidence>
<evidence type="ECO:0000313" key="1">
    <source>
        <dbReference type="EMBL" id="RVW79177.1"/>
    </source>
</evidence>
<gene>
    <name evidence="1" type="ORF">CK203_051326</name>
</gene>
<accession>A0A438H4D7</accession>
<comment type="caution">
    <text evidence="1">The sequence shown here is derived from an EMBL/GenBank/DDBJ whole genome shotgun (WGS) entry which is preliminary data.</text>
</comment>
<protein>
    <submittedName>
        <fullName evidence="1">Uncharacterized protein</fullName>
    </submittedName>
</protein>
<dbReference type="EMBL" id="QGNW01000285">
    <property type="protein sequence ID" value="RVW79177.1"/>
    <property type="molecule type" value="Genomic_DNA"/>
</dbReference>
<dbReference type="Proteomes" id="UP000288805">
    <property type="component" value="Unassembled WGS sequence"/>
</dbReference>
<sequence>MAEPATSTPNQGNCGQVFCSFTTQNDGAWIIDSRATDHMIFDPNDFSNITQPMRTCIANANGTTYPVTGDVFSKEIIGHGTKREGLYYLDDFSPGKANHMHH</sequence>
<reference evidence="1 2" key="1">
    <citation type="journal article" date="2018" name="PLoS Genet.">
        <title>Population sequencing reveals clonal diversity and ancestral inbreeding in the grapevine cultivar Chardonnay.</title>
        <authorList>
            <person name="Roach M.J."/>
            <person name="Johnson D.L."/>
            <person name="Bohlmann J."/>
            <person name="van Vuuren H.J."/>
            <person name="Jones S.J."/>
            <person name="Pretorius I.S."/>
            <person name="Schmidt S.A."/>
            <person name="Borneman A.R."/>
        </authorList>
    </citation>
    <scope>NUCLEOTIDE SEQUENCE [LARGE SCALE GENOMIC DNA]</scope>
    <source>
        <strain evidence="2">cv. Chardonnay</strain>
        <tissue evidence="1">Leaf</tissue>
    </source>
</reference>